<name>A0A2V3VV53_9BACI</name>
<protein>
    <submittedName>
        <fullName evidence="6">Flagellar basal-body rod protein FlgG</fullName>
    </submittedName>
</protein>
<dbReference type="PANTHER" id="PTHR30435:SF19">
    <property type="entry name" value="FLAGELLAR BASAL-BODY ROD PROTEIN FLGG"/>
    <property type="match status" value="1"/>
</dbReference>
<dbReference type="InterPro" id="IPR010930">
    <property type="entry name" value="Flg_bb/hook_C_dom"/>
</dbReference>
<comment type="caution">
    <text evidence="6">The sequence shown here is derived from an EMBL/GenBank/DDBJ whole genome shotgun (WGS) entry which is preliminary data.</text>
</comment>
<proteinExistence type="inferred from homology"/>
<comment type="similarity">
    <text evidence="1 2">Belongs to the flagella basal body rod proteins family.</text>
</comment>
<dbReference type="PANTHER" id="PTHR30435">
    <property type="entry name" value="FLAGELLAR PROTEIN"/>
    <property type="match status" value="1"/>
</dbReference>
<dbReference type="AlphaFoldDB" id="A0A2V3VV53"/>
<evidence type="ECO:0000313" key="7">
    <source>
        <dbReference type="Proteomes" id="UP000247978"/>
    </source>
</evidence>
<dbReference type="InterPro" id="IPR037925">
    <property type="entry name" value="FlgE/F/G-like"/>
</dbReference>
<evidence type="ECO:0000256" key="2">
    <source>
        <dbReference type="RuleBase" id="RU362116"/>
    </source>
</evidence>
<keyword evidence="6" id="KW-0969">Cilium</keyword>
<keyword evidence="7" id="KW-1185">Reference proteome</keyword>
<keyword evidence="6" id="KW-0282">Flagellum</keyword>
<feature type="domain" description="Flagellar basal body rod protein N-terminal" evidence="3">
    <location>
        <begin position="12"/>
        <end position="36"/>
    </location>
</feature>
<dbReference type="InterPro" id="IPR053967">
    <property type="entry name" value="LlgE_F_G-like_D1"/>
</dbReference>
<dbReference type="EMBL" id="QJJQ01000009">
    <property type="protein sequence ID" value="PXW85842.1"/>
    <property type="molecule type" value="Genomic_DNA"/>
</dbReference>
<dbReference type="GO" id="GO:0071978">
    <property type="term" value="P:bacterial-type flagellum-dependent swarming motility"/>
    <property type="evidence" value="ECO:0007669"/>
    <property type="project" value="TreeGrafter"/>
</dbReference>
<comment type="subcellular location">
    <subcellularLocation>
        <location evidence="2">Bacterial flagellum basal body</location>
    </subcellularLocation>
</comment>
<dbReference type="Pfam" id="PF22692">
    <property type="entry name" value="LlgE_F_G_D1"/>
    <property type="match status" value="1"/>
</dbReference>
<keyword evidence="2" id="KW-0975">Bacterial flagellum</keyword>
<dbReference type="NCBIfam" id="TIGR03506">
    <property type="entry name" value="FlgEFG_subfam"/>
    <property type="match status" value="1"/>
</dbReference>
<dbReference type="GO" id="GO:0009425">
    <property type="term" value="C:bacterial-type flagellum basal body"/>
    <property type="evidence" value="ECO:0007669"/>
    <property type="project" value="UniProtKB-SubCell"/>
</dbReference>
<feature type="domain" description="Flagellar hook protein FlgE/F/G-like D1" evidence="5">
    <location>
        <begin position="103"/>
        <end position="171"/>
    </location>
</feature>
<dbReference type="InterPro" id="IPR020013">
    <property type="entry name" value="Flagellar_FlgE/F/G"/>
</dbReference>
<evidence type="ECO:0000259" key="5">
    <source>
        <dbReference type="Pfam" id="PF22692"/>
    </source>
</evidence>
<evidence type="ECO:0000256" key="1">
    <source>
        <dbReference type="ARBA" id="ARBA00009677"/>
    </source>
</evidence>
<dbReference type="Pfam" id="PF06429">
    <property type="entry name" value="Flg_bbr_C"/>
    <property type="match status" value="1"/>
</dbReference>
<evidence type="ECO:0000313" key="6">
    <source>
        <dbReference type="EMBL" id="PXW85842.1"/>
    </source>
</evidence>
<dbReference type="OrthoDB" id="9804559at2"/>
<gene>
    <name evidence="6" type="ORF">DFR56_1094</name>
</gene>
<dbReference type="SUPFAM" id="SSF117143">
    <property type="entry name" value="Flagellar hook protein flgE"/>
    <property type="match status" value="1"/>
</dbReference>
<dbReference type="RefSeq" id="WP_110395812.1">
    <property type="nucleotide sequence ID" value="NZ_JBHUHB010000001.1"/>
</dbReference>
<dbReference type="InterPro" id="IPR001444">
    <property type="entry name" value="Flag_bb_rod_N"/>
</dbReference>
<keyword evidence="6" id="KW-0966">Cell projection</keyword>
<sequence>MSLRAMGQAAVTMNQLQQQMDMIGHNLANSQTAGYKSRQSEFSSLLFQQINNVSDPENARGRQTPDGIRVGAGARLGAINHNLSLGSIQTTDRDLDTMLLNENHFFQIQVEENGEQEVRYTRDGSFYLQPVGEDVILVTKDGHPVYGANGPIQFRANFDSIHITENGEVFVKQGTQNEYAGTVAIAEMNNPRILEASGDNLFRLPNLAALGLNFDTIVQAAPANTALIQSRALEMSNVGIQEQMTQLINAQRSYQFNSRTISMVDQMQGLINQVR</sequence>
<accession>A0A2V3VV53</accession>
<dbReference type="Proteomes" id="UP000247978">
    <property type="component" value="Unassembled WGS sequence"/>
</dbReference>
<reference evidence="6 7" key="1">
    <citation type="submission" date="2018-05" db="EMBL/GenBank/DDBJ databases">
        <title>Genomic Encyclopedia of Type Strains, Phase IV (KMG-IV): sequencing the most valuable type-strain genomes for metagenomic binning, comparative biology and taxonomic classification.</title>
        <authorList>
            <person name="Goeker M."/>
        </authorList>
    </citation>
    <scope>NUCLEOTIDE SEQUENCE [LARGE SCALE GENOMIC DNA]</scope>
    <source>
        <strain evidence="6 7">DSM 28556</strain>
    </source>
</reference>
<dbReference type="Pfam" id="PF00460">
    <property type="entry name" value="Flg_bb_rod"/>
    <property type="match status" value="1"/>
</dbReference>
<organism evidence="6 7">
    <name type="scientific">Pseudogracilibacillus auburnensis</name>
    <dbReference type="NCBI Taxonomy" id="1494959"/>
    <lineage>
        <taxon>Bacteria</taxon>
        <taxon>Bacillati</taxon>
        <taxon>Bacillota</taxon>
        <taxon>Bacilli</taxon>
        <taxon>Bacillales</taxon>
        <taxon>Bacillaceae</taxon>
        <taxon>Pseudogracilibacillus</taxon>
    </lineage>
</organism>
<evidence type="ECO:0000259" key="4">
    <source>
        <dbReference type="Pfam" id="PF06429"/>
    </source>
</evidence>
<evidence type="ECO:0000259" key="3">
    <source>
        <dbReference type="Pfam" id="PF00460"/>
    </source>
</evidence>
<feature type="domain" description="Flagellar basal-body/hook protein C-terminal" evidence="4">
    <location>
        <begin position="229"/>
        <end position="273"/>
    </location>
</feature>